<accession>A0ABU7B7P1</accession>
<dbReference type="Proteomes" id="UP001345963">
    <property type="component" value="Unassembled WGS sequence"/>
</dbReference>
<gene>
    <name evidence="1" type="ORF">ATANTOWER_006790</name>
</gene>
<proteinExistence type="predicted"/>
<dbReference type="EMBL" id="JAHUTI010041111">
    <property type="protein sequence ID" value="MED6245698.1"/>
    <property type="molecule type" value="Genomic_DNA"/>
</dbReference>
<evidence type="ECO:0000313" key="1">
    <source>
        <dbReference type="EMBL" id="MED6245698.1"/>
    </source>
</evidence>
<keyword evidence="2" id="KW-1185">Reference proteome</keyword>
<protein>
    <submittedName>
        <fullName evidence="1">Uncharacterized protein</fullName>
    </submittedName>
</protein>
<comment type="caution">
    <text evidence="1">The sequence shown here is derived from an EMBL/GenBank/DDBJ whole genome shotgun (WGS) entry which is preliminary data.</text>
</comment>
<reference evidence="1 2" key="1">
    <citation type="submission" date="2021-07" db="EMBL/GenBank/DDBJ databases">
        <authorList>
            <person name="Palmer J.M."/>
        </authorList>
    </citation>
    <scope>NUCLEOTIDE SEQUENCE [LARGE SCALE GENOMIC DNA]</scope>
    <source>
        <strain evidence="1 2">AT_MEX2019</strain>
        <tissue evidence="1">Muscle</tissue>
    </source>
</reference>
<name>A0ABU7B7P1_9TELE</name>
<organism evidence="1 2">
    <name type="scientific">Ataeniobius toweri</name>
    <dbReference type="NCBI Taxonomy" id="208326"/>
    <lineage>
        <taxon>Eukaryota</taxon>
        <taxon>Metazoa</taxon>
        <taxon>Chordata</taxon>
        <taxon>Craniata</taxon>
        <taxon>Vertebrata</taxon>
        <taxon>Euteleostomi</taxon>
        <taxon>Actinopterygii</taxon>
        <taxon>Neopterygii</taxon>
        <taxon>Teleostei</taxon>
        <taxon>Neoteleostei</taxon>
        <taxon>Acanthomorphata</taxon>
        <taxon>Ovalentaria</taxon>
        <taxon>Atherinomorphae</taxon>
        <taxon>Cyprinodontiformes</taxon>
        <taxon>Goodeidae</taxon>
        <taxon>Ataeniobius</taxon>
    </lineage>
</organism>
<evidence type="ECO:0000313" key="2">
    <source>
        <dbReference type="Proteomes" id="UP001345963"/>
    </source>
</evidence>
<sequence>MKRNTTHRKNFLFKCKYERFTFIQNLLSETPKFTQIINAFMINLACKVVRAAASQQEGPWFKSRTFRVEFPCSHCARVGSPQSSYQCGCTYLSISRVFSTSCYEPMVRYSSNPVTINRIR</sequence>